<keyword evidence="4" id="KW-1185">Reference proteome</keyword>
<reference evidence="4" key="1">
    <citation type="journal article" date="2019" name="Int. J. Syst. Evol. Microbiol.">
        <title>The Global Catalogue of Microorganisms (GCM) 10K type strain sequencing project: providing services to taxonomists for standard genome sequencing and annotation.</title>
        <authorList>
            <consortium name="The Broad Institute Genomics Platform"/>
            <consortium name="The Broad Institute Genome Sequencing Center for Infectious Disease"/>
            <person name="Wu L."/>
            <person name="Ma J."/>
        </authorList>
    </citation>
    <scope>NUCLEOTIDE SEQUENCE [LARGE SCALE GENOMIC DNA]</scope>
    <source>
        <strain evidence="4">CECT 7184</strain>
    </source>
</reference>
<evidence type="ECO:0000313" key="3">
    <source>
        <dbReference type="EMBL" id="MFC5714413.1"/>
    </source>
</evidence>
<feature type="signal peptide" evidence="1">
    <location>
        <begin position="1"/>
        <end position="20"/>
    </location>
</feature>
<dbReference type="InterPro" id="IPR014044">
    <property type="entry name" value="CAP_dom"/>
</dbReference>
<dbReference type="SUPFAM" id="SSF55797">
    <property type="entry name" value="PR-1-like"/>
    <property type="match status" value="1"/>
</dbReference>
<dbReference type="CDD" id="cd05379">
    <property type="entry name" value="CAP_bacterial"/>
    <property type="match status" value="1"/>
</dbReference>
<accession>A0ABW0YTA6</accession>
<comment type="caution">
    <text evidence="3">The sequence shown here is derived from an EMBL/GenBank/DDBJ whole genome shotgun (WGS) entry which is preliminary data.</text>
</comment>
<dbReference type="InterPro" id="IPR018392">
    <property type="entry name" value="LysM"/>
</dbReference>
<proteinExistence type="predicted"/>
<evidence type="ECO:0000256" key="1">
    <source>
        <dbReference type="SAM" id="SignalP"/>
    </source>
</evidence>
<dbReference type="Pfam" id="PF00188">
    <property type="entry name" value="CAP"/>
    <property type="match status" value="1"/>
</dbReference>
<protein>
    <submittedName>
        <fullName evidence="3">CAP domain-containing protein</fullName>
    </submittedName>
</protein>
<dbReference type="Pfam" id="PF01476">
    <property type="entry name" value="LysM"/>
    <property type="match status" value="1"/>
</dbReference>
<name>A0ABW0YTA6_9BACI</name>
<evidence type="ECO:0000313" key="4">
    <source>
        <dbReference type="Proteomes" id="UP001596142"/>
    </source>
</evidence>
<gene>
    <name evidence="3" type="ORF">ACFPU1_16830</name>
</gene>
<dbReference type="RefSeq" id="WP_385943113.1">
    <property type="nucleotide sequence ID" value="NZ_JBHSOZ010000016.1"/>
</dbReference>
<dbReference type="InterPro" id="IPR036779">
    <property type="entry name" value="LysM_dom_sf"/>
</dbReference>
<organism evidence="3 4">
    <name type="scientific">Thalassorhabdus alkalitolerans</name>
    <dbReference type="NCBI Taxonomy" id="2282697"/>
    <lineage>
        <taxon>Bacteria</taxon>
        <taxon>Bacillati</taxon>
        <taxon>Bacillota</taxon>
        <taxon>Bacilli</taxon>
        <taxon>Bacillales</taxon>
        <taxon>Bacillaceae</taxon>
        <taxon>Thalassorhabdus</taxon>
    </lineage>
</organism>
<keyword evidence="1" id="KW-0732">Signal</keyword>
<feature type="domain" description="LysM" evidence="2">
    <location>
        <begin position="24"/>
        <end position="69"/>
    </location>
</feature>
<dbReference type="PANTHER" id="PTHR31157:SF1">
    <property type="entry name" value="SCP DOMAIN-CONTAINING PROTEIN"/>
    <property type="match status" value="1"/>
</dbReference>
<dbReference type="CDD" id="cd00118">
    <property type="entry name" value="LysM"/>
    <property type="match status" value="1"/>
</dbReference>
<dbReference type="SUPFAM" id="SSF54106">
    <property type="entry name" value="LysM domain"/>
    <property type="match status" value="1"/>
</dbReference>
<dbReference type="Gene3D" id="3.40.33.10">
    <property type="entry name" value="CAP"/>
    <property type="match status" value="1"/>
</dbReference>
<dbReference type="Gene3D" id="3.10.350.10">
    <property type="entry name" value="LysM domain"/>
    <property type="match status" value="1"/>
</dbReference>
<sequence>MVKVFWMIALFLLIPTTALGQEENTYTVEPGDTMWSISQQHDVTVDELLQANPDILDVNTIYANQVIQLPQQGDGQSTPSQAEQSEEGLVQEVIRLTNEERAQHGLDPLEPYGDLANVAEMKSVDMRDQDYFSHYSPTYGDPFEMMTSQGIDFQGAGENLAAGQTSPEQVVREWMESPSHRDNILRPDYTHIGVGHVEGGSFGTYWTQMFVVK</sequence>
<dbReference type="EMBL" id="JBHSOZ010000016">
    <property type="protein sequence ID" value="MFC5714413.1"/>
    <property type="molecule type" value="Genomic_DNA"/>
</dbReference>
<dbReference type="SMART" id="SM00257">
    <property type="entry name" value="LysM"/>
    <property type="match status" value="1"/>
</dbReference>
<dbReference type="Proteomes" id="UP001596142">
    <property type="component" value="Unassembled WGS sequence"/>
</dbReference>
<evidence type="ECO:0000259" key="2">
    <source>
        <dbReference type="PROSITE" id="PS51782"/>
    </source>
</evidence>
<dbReference type="PROSITE" id="PS51782">
    <property type="entry name" value="LYSM"/>
    <property type="match status" value="1"/>
</dbReference>
<dbReference type="PANTHER" id="PTHR31157">
    <property type="entry name" value="SCP DOMAIN-CONTAINING PROTEIN"/>
    <property type="match status" value="1"/>
</dbReference>
<feature type="chain" id="PRO_5046674834" evidence="1">
    <location>
        <begin position="21"/>
        <end position="213"/>
    </location>
</feature>
<dbReference type="InterPro" id="IPR035940">
    <property type="entry name" value="CAP_sf"/>
</dbReference>